<reference evidence="3" key="1">
    <citation type="journal article" date="2023" name="bioRxiv">
        <title>Complete genome of the Medicago anthracnose fungus, Colletotrichum destructivum, reveals a mini-chromosome-like region within a core chromosome.</title>
        <authorList>
            <person name="Lapalu N."/>
            <person name="Simon A."/>
            <person name="Lu A."/>
            <person name="Plaumann P.-L."/>
            <person name="Amselem J."/>
            <person name="Pigne S."/>
            <person name="Auger A."/>
            <person name="Koch C."/>
            <person name="Dallery J.-F."/>
            <person name="O'Connell R.J."/>
        </authorList>
    </citation>
    <scope>NUCLEOTIDE SEQUENCE [LARGE SCALE GENOMIC DNA]</scope>
    <source>
        <strain evidence="3">CBS 520.97</strain>
    </source>
</reference>
<evidence type="ECO:0000256" key="1">
    <source>
        <dbReference type="SAM" id="MobiDB-lite"/>
    </source>
</evidence>
<name>A0AAX4I7J6_9PEZI</name>
<dbReference type="Proteomes" id="UP001322277">
    <property type="component" value="Chromosome 3"/>
</dbReference>
<dbReference type="AlphaFoldDB" id="A0AAX4I7J6"/>
<evidence type="ECO:0000313" key="2">
    <source>
        <dbReference type="EMBL" id="WQF79201.1"/>
    </source>
</evidence>
<organism evidence="2 3">
    <name type="scientific">Colletotrichum destructivum</name>
    <dbReference type="NCBI Taxonomy" id="34406"/>
    <lineage>
        <taxon>Eukaryota</taxon>
        <taxon>Fungi</taxon>
        <taxon>Dikarya</taxon>
        <taxon>Ascomycota</taxon>
        <taxon>Pezizomycotina</taxon>
        <taxon>Sordariomycetes</taxon>
        <taxon>Hypocreomycetidae</taxon>
        <taxon>Glomerellales</taxon>
        <taxon>Glomerellaceae</taxon>
        <taxon>Colletotrichum</taxon>
        <taxon>Colletotrichum destructivum species complex</taxon>
    </lineage>
</organism>
<dbReference type="GeneID" id="87940718"/>
<evidence type="ECO:0000313" key="3">
    <source>
        <dbReference type="Proteomes" id="UP001322277"/>
    </source>
</evidence>
<accession>A0AAX4I7J6</accession>
<keyword evidence="3" id="KW-1185">Reference proteome</keyword>
<dbReference type="EMBL" id="CP137307">
    <property type="protein sequence ID" value="WQF79201.1"/>
    <property type="molecule type" value="Genomic_DNA"/>
</dbReference>
<dbReference type="RefSeq" id="XP_062776425.1">
    <property type="nucleotide sequence ID" value="XM_062920374.1"/>
</dbReference>
<gene>
    <name evidence="2" type="ORF">CDEST_04215</name>
</gene>
<proteinExistence type="predicted"/>
<feature type="compositionally biased region" description="Polar residues" evidence="1">
    <location>
        <begin position="63"/>
        <end position="79"/>
    </location>
</feature>
<feature type="region of interest" description="Disordered" evidence="1">
    <location>
        <begin position="56"/>
        <end position="137"/>
    </location>
</feature>
<feature type="compositionally biased region" description="Basic and acidic residues" evidence="1">
    <location>
        <begin position="111"/>
        <end position="137"/>
    </location>
</feature>
<dbReference type="KEGG" id="cdet:87940718"/>
<protein>
    <submittedName>
        <fullName evidence="2">Uncharacterized protein</fullName>
    </submittedName>
</protein>
<sequence>METVVAIPFAPALLGAPWQFLSYDPTTLDRLRRGMTVAAAVAQPGTRHSRLQKFPMAPIQPSHHPTLSSIDHSRPSSSLGHRPSLVRNSATPKVSHDTRAQRRRRTPIPSTDRDITSHMEGAPRRSKRDADPVCRFF</sequence>